<keyword evidence="2" id="KW-1185">Reference proteome</keyword>
<gene>
    <name evidence="1" type="ORF">QAD02_007465</name>
</gene>
<proteinExistence type="predicted"/>
<comment type="caution">
    <text evidence="1">The sequence shown here is derived from an EMBL/GenBank/DDBJ whole genome shotgun (WGS) entry which is preliminary data.</text>
</comment>
<protein>
    <submittedName>
        <fullName evidence="1">Uncharacterized protein</fullName>
    </submittedName>
</protein>
<evidence type="ECO:0000313" key="1">
    <source>
        <dbReference type="EMBL" id="KAJ8665803.1"/>
    </source>
</evidence>
<dbReference type="EMBL" id="CM056744">
    <property type="protein sequence ID" value="KAJ8665803.1"/>
    <property type="molecule type" value="Genomic_DNA"/>
</dbReference>
<evidence type="ECO:0000313" key="2">
    <source>
        <dbReference type="Proteomes" id="UP001239111"/>
    </source>
</evidence>
<name>A0ACC2N4B8_9HYME</name>
<dbReference type="Proteomes" id="UP001239111">
    <property type="component" value="Chromosome 4"/>
</dbReference>
<reference evidence="1" key="1">
    <citation type="submission" date="2023-04" db="EMBL/GenBank/DDBJ databases">
        <title>A chromosome-level genome assembly of the parasitoid wasp Eretmocerus hayati.</title>
        <authorList>
            <person name="Zhong Y."/>
            <person name="Liu S."/>
            <person name="Liu Y."/>
        </authorList>
    </citation>
    <scope>NUCLEOTIDE SEQUENCE</scope>
    <source>
        <strain evidence="1">ZJU_SS_LIU_2023</strain>
    </source>
</reference>
<accession>A0ACC2N4B8</accession>
<sequence length="224" mass="24684">MCALSLVFMWDPSYHCKNHEEPSQTAVEEKETTQSGPASETQGFPALPVLPATPTNPAVSQETHAFVAPTAGVKRPHSVSTTSNPGEEDEANGFAACNKARNSSSRRSTRGKNVNIVNPPKKMCSQEEIDTLLEPAESAFSDSPQNHSHSFNDLKSFLKDSYGHDDLLSLAQKYTSDLSVLDAQLNYLYPLVTERKMKSRITKIRSRLTNKCFDPILSSADEDH</sequence>
<organism evidence="1 2">
    <name type="scientific">Eretmocerus hayati</name>
    <dbReference type="NCBI Taxonomy" id="131215"/>
    <lineage>
        <taxon>Eukaryota</taxon>
        <taxon>Metazoa</taxon>
        <taxon>Ecdysozoa</taxon>
        <taxon>Arthropoda</taxon>
        <taxon>Hexapoda</taxon>
        <taxon>Insecta</taxon>
        <taxon>Pterygota</taxon>
        <taxon>Neoptera</taxon>
        <taxon>Endopterygota</taxon>
        <taxon>Hymenoptera</taxon>
        <taxon>Apocrita</taxon>
        <taxon>Proctotrupomorpha</taxon>
        <taxon>Chalcidoidea</taxon>
        <taxon>Aphelinidae</taxon>
        <taxon>Aphelininae</taxon>
        <taxon>Eretmocerus</taxon>
    </lineage>
</organism>